<accession>A0ABV3YX89</accession>
<keyword evidence="3" id="KW-1185">Reference proteome</keyword>
<dbReference type="SUPFAM" id="SSF159894">
    <property type="entry name" value="YgaC/TfoX-N like"/>
    <property type="match status" value="1"/>
</dbReference>
<dbReference type="EMBL" id="JBFTEG010000017">
    <property type="protein sequence ID" value="MEX6503957.1"/>
    <property type="molecule type" value="Genomic_DNA"/>
</dbReference>
<reference evidence="2 3" key="1">
    <citation type="submission" date="2024-07" db="EMBL/GenBank/DDBJ databases">
        <authorList>
            <person name="Li M."/>
        </authorList>
    </citation>
    <scope>NUCLEOTIDE SEQUENCE [LARGE SCALE GENOMIC DNA]</scope>
    <source>
        <strain evidence="2 3">25A3E</strain>
    </source>
</reference>
<evidence type="ECO:0000259" key="1">
    <source>
        <dbReference type="Pfam" id="PF04993"/>
    </source>
</evidence>
<sequence length="112" mass="12467">MAYDEGLAERLRDALQGQADISERKMFGGLAFLSRGHMVVGILGDVLMARVGPQGYAQALTLPHVREMDFTGKPMRGYVFVDPPSFEQDADLIAWVERCLGWVQSLPAKRSR</sequence>
<feature type="domain" description="TfoX N-terminal" evidence="1">
    <location>
        <begin position="14"/>
        <end position="100"/>
    </location>
</feature>
<dbReference type="Gene3D" id="3.30.1460.30">
    <property type="entry name" value="YgaC/TfoX-N like chaperone"/>
    <property type="match status" value="1"/>
</dbReference>
<proteinExistence type="predicted"/>
<evidence type="ECO:0000313" key="3">
    <source>
        <dbReference type="Proteomes" id="UP001560296"/>
    </source>
</evidence>
<protein>
    <submittedName>
        <fullName evidence="2">TfoX/Sxy family protein</fullName>
    </submittedName>
</protein>
<dbReference type="InterPro" id="IPR007076">
    <property type="entry name" value="TfoX_N"/>
</dbReference>
<dbReference type="Proteomes" id="UP001560296">
    <property type="component" value="Unassembled WGS sequence"/>
</dbReference>
<comment type="caution">
    <text evidence="2">The sequence shown here is derived from an EMBL/GenBank/DDBJ whole genome shotgun (WGS) entry which is preliminary data.</text>
</comment>
<evidence type="ECO:0000313" key="2">
    <source>
        <dbReference type="EMBL" id="MEX6503957.1"/>
    </source>
</evidence>
<name>A0ABV3YX89_9PSED</name>
<dbReference type="Pfam" id="PF04993">
    <property type="entry name" value="TfoX_N"/>
    <property type="match status" value="1"/>
</dbReference>
<dbReference type="RefSeq" id="WP_369288895.1">
    <property type="nucleotide sequence ID" value="NZ_JBFTEG010000017.1"/>
</dbReference>
<gene>
    <name evidence="2" type="ORF">AB5S05_17990</name>
</gene>
<organism evidence="2 3">
    <name type="scientific">Pseudomonas zhanjiangensis</name>
    <dbReference type="NCBI Taxonomy" id="3239015"/>
    <lineage>
        <taxon>Bacteria</taxon>
        <taxon>Pseudomonadati</taxon>
        <taxon>Pseudomonadota</taxon>
        <taxon>Gammaproteobacteria</taxon>
        <taxon>Pseudomonadales</taxon>
        <taxon>Pseudomonadaceae</taxon>
        <taxon>Pseudomonas</taxon>
    </lineage>
</organism>